<comment type="caution">
    <text evidence="2">The sequence shown here is derived from an EMBL/GenBank/DDBJ whole genome shotgun (WGS) entry which is preliminary data.</text>
</comment>
<feature type="region of interest" description="Disordered" evidence="1">
    <location>
        <begin position="10"/>
        <end position="40"/>
    </location>
</feature>
<reference evidence="2" key="1">
    <citation type="journal article" date="2021" name="PeerJ">
        <title>Extensive microbial diversity within the chicken gut microbiome revealed by metagenomics and culture.</title>
        <authorList>
            <person name="Gilroy R."/>
            <person name="Ravi A."/>
            <person name="Getino M."/>
            <person name="Pursley I."/>
            <person name="Horton D.L."/>
            <person name="Alikhan N.F."/>
            <person name="Baker D."/>
            <person name="Gharbi K."/>
            <person name="Hall N."/>
            <person name="Watson M."/>
            <person name="Adriaenssens E.M."/>
            <person name="Foster-Nyarko E."/>
            <person name="Jarju S."/>
            <person name="Secka A."/>
            <person name="Antonio M."/>
            <person name="Oren A."/>
            <person name="Chaudhuri R.R."/>
            <person name="La Ragione R."/>
            <person name="Hildebrand F."/>
            <person name="Pallen M.J."/>
        </authorList>
    </citation>
    <scope>NUCLEOTIDE SEQUENCE</scope>
    <source>
        <strain evidence="2">ChiGjej1B1-98</strain>
    </source>
</reference>
<evidence type="ECO:0000313" key="3">
    <source>
        <dbReference type="Proteomes" id="UP000824005"/>
    </source>
</evidence>
<name>A0A9D2CAG3_9MICO</name>
<sequence length="195" mass="21017">MLAGALALAGCSGEDTVPDDTADPSLSVPPVENEEVGEGDGDVLELDEMSDEELLAEAERAYQGFLDDLEELRSLGSNDYMSLTSWATESYLRGVERIYVTDFPEGITVSGAQRLLGIELSQPDDDQAAGTLNATVCLDNTSLIFTDQDGEQVIQPDAPERSAGVVTFLLSEDQAHLQIDQEELLTEVSEELCVL</sequence>
<gene>
    <name evidence="2" type="ORF">H9830_13565</name>
</gene>
<dbReference type="EMBL" id="DXDC01000410">
    <property type="protein sequence ID" value="HIY67292.1"/>
    <property type="molecule type" value="Genomic_DNA"/>
</dbReference>
<protein>
    <submittedName>
        <fullName evidence="2">Uncharacterized protein</fullName>
    </submittedName>
</protein>
<organism evidence="2 3">
    <name type="scientific">Candidatus Agrococcus pullicola</name>
    <dbReference type="NCBI Taxonomy" id="2838429"/>
    <lineage>
        <taxon>Bacteria</taxon>
        <taxon>Bacillati</taxon>
        <taxon>Actinomycetota</taxon>
        <taxon>Actinomycetes</taxon>
        <taxon>Micrococcales</taxon>
        <taxon>Microbacteriaceae</taxon>
        <taxon>Agrococcus</taxon>
    </lineage>
</organism>
<evidence type="ECO:0000313" key="2">
    <source>
        <dbReference type="EMBL" id="HIY67292.1"/>
    </source>
</evidence>
<accession>A0A9D2CAG3</accession>
<reference evidence="2" key="2">
    <citation type="submission" date="2021-04" db="EMBL/GenBank/DDBJ databases">
        <authorList>
            <person name="Gilroy R."/>
        </authorList>
    </citation>
    <scope>NUCLEOTIDE SEQUENCE</scope>
    <source>
        <strain evidence="2">ChiGjej1B1-98</strain>
    </source>
</reference>
<proteinExistence type="predicted"/>
<dbReference type="Proteomes" id="UP000824005">
    <property type="component" value="Unassembled WGS sequence"/>
</dbReference>
<dbReference type="AlphaFoldDB" id="A0A9D2CAG3"/>
<evidence type="ECO:0000256" key="1">
    <source>
        <dbReference type="SAM" id="MobiDB-lite"/>
    </source>
</evidence>